<dbReference type="GeneID" id="111135528"/>
<sequence>MHQNISESDPRDFVQNISTWSGSSDLSTERANTHTPCKVKLDEMNLYIIIGVESLLLCVFIATTFYLYLNRTKDIDIEKIESKASHSGVSEEGVHYLNPSEPQLMHYETVISASRRSSINSENPYEVIVNNRGADVRSLESNNNVLNRSYENITEGEDIYKKTEVPPSFIIDCKKLESVPVIIDGCTEIF</sequence>
<evidence type="ECO:0000313" key="3">
    <source>
        <dbReference type="RefSeq" id="XP_022341386.1"/>
    </source>
</evidence>
<organism evidence="2 3">
    <name type="scientific">Crassostrea virginica</name>
    <name type="common">Eastern oyster</name>
    <dbReference type="NCBI Taxonomy" id="6565"/>
    <lineage>
        <taxon>Eukaryota</taxon>
        <taxon>Metazoa</taxon>
        <taxon>Spiralia</taxon>
        <taxon>Lophotrochozoa</taxon>
        <taxon>Mollusca</taxon>
        <taxon>Bivalvia</taxon>
        <taxon>Autobranchia</taxon>
        <taxon>Pteriomorphia</taxon>
        <taxon>Ostreida</taxon>
        <taxon>Ostreoidea</taxon>
        <taxon>Ostreidae</taxon>
        <taxon>Crassostrea</taxon>
    </lineage>
</organism>
<name>A0A8B8EN87_CRAVI</name>
<accession>A0A8B8EN87</accession>
<dbReference type="RefSeq" id="XP_022341386.1">
    <property type="nucleotide sequence ID" value="XM_022485678.1"/>
</dbReference>
<protein>
    <submittedName>
        <fullName evidence="3">Uncharacterized protein LOC111135528</fullName>
    </submittedName>
</protein>
<keyword evidence="1" id="KW-0472">Membrane</keyword>
<feature type="transmembrane region" description="Helical" evidence="1">
    <location>
        <begin position="46"/>
        <end position="69"/>
    </location>
</feature>
<evidence type="ECO:0000256" key="1">
    <source>
        <dbReference type="SAM" id="Phobius"/>
    </source>
</evidence>
<keyword evidence="2" id="KW-1185">Reference proteome</keyword>
<dbReference type="AlphaFoldDB" id="A0A8B8EN87"/>
<evidence type="ECO:0000313" key="2">
    <source>
        <dbReference type="Proteomes" id="UP000694844"/>
    </source>
</evidence>
<keyword evidence="1" id="KW-0812">Transmembrane</keyword>
<dbReference type="KEGG" id="cvn:111135528"/>
<reference evidence="3" key="1">
    <citation type="submission" date="2025-08" db="UniProtKB">
        <authorList>
            <consortium name="RefSeq"/>
        </authorList>
    </citation>
    <scope>IDENTIFICATION</scope>
    <source>
        <tissue evidence="3">Whole sample</tissue>
    </source>
</reference>
<gene>
    <name evidence="3" type="primary">LOC111135528</name>
</gene>
<keyword evidence="1" id="KW-1133">Transmembrane helix</keyword>
<proteinExistence type="predicted"/>
<dbReference type="Proteomes" id="UP000694844">
    <property type="component" value="Chromosome 5"/>
</dbReference>